<dbReference type="InterPro" id="IPR051539">
    <property type="entry name" value="T4SS-coupling_protein"/>
</dbReference>
<dbReference type="AlphaFoldDB" id="A0A3G3IMN7"/>
<feature type="domain" description="Type IV secretion system coupling protein TraD DNA-binding" evidence="8">
    <location>
        <begin position="170"/>
        <end position="553"/>
    </location>
</feature>
<dbReference type="CDD" id="cd01127">
    <property type="entry name" value="TrwB_TraG_TraD_VirD4"/>
    <property type="match status" value="1"/>
</dbReference>
<dbReference type="GO" id="GO:0005886">
    <property type="term" value="C:plasma membrane"/>
    <property type="evidence" value="ECO:0007669"/>
    <property type="project" value="UniProtKB-SubCell"/>
</dbReference>
<feature type="transmembrane region" description="Helical" evidence="7">
    <location>
        <begin position="115"/>
        <end position="133"/>
    </location>
</feature>
<evidence type="ECO:0000259" key="8">
    <source>
        <dbReference type="Pfam" id="PF10412"/>
    </source>
</evidence>
<dbReference type="Proteomes" id="UP000278334">
    <property type="component" value="Chromosome"/>
</dbReference>
<keyword evidence="3 7" id="KW-0812">Transmembrane</keyword>
<dbReference type="Gene3D" id="3.40.50.300">
    <property type="entry name" value="P-loop containing nucleotide triphosphate hydrolases"/>
    <property type="match status" value="2"/>
</dbReference>
<feature type="compositionally biased region" description="Basic and acidic residues" evidence="6">
    <location>
        <begin position="640"/>
        <end position="658"/>
    </location>
</feature>
<keyword evidence="4 7" id="KW-1133">Transmembrane helix</keyword>
<feature type="region of interest" description="Disordered" evidence="6">
    <location>
        <begin position="638"/>
        <end position="671"/>
    </location>
</feature>
<evidence type="ECO:0000256" key="7">
    <source>
        <dbReference type="SAM" id="Phobius"/>
    </source>
</evidence>
<gene>
    <name evidence="9" type="ORF">MS2017_1367</name>
</gene>
<dbReference type="SUPFAM" id="SSF52540">
    <property type="entry name" value="P-loop containing nucleoside triphosphate hydrolases"/>
    <property type="match status" value="1"/>
</dbReference>
<name>A0A3G3IMN7_9GAMM</name>
<evidence type="ECO:0000256" key="6">
    <source>
        <dbReference type="SAM" id="MobiDB-lite"/>
    </source>
</evidence>
<evidence type="ECO:0000256" key="4">
    <source>
        <dbReference type="ARBA" id="ARBA00022989"/>
    </source>
</evidence>
<keyword evidence="2" id="KW-1003">Cell membrane</keyword>
<evidence type="ECO:0000256" key="5">
    <source>
        <dbReference type="ARBA" id="ARBA00023136"/>
    </source>
</evidence>
<dbReference type="NCBIfam" id="TIGR02759">
    <property type="entry name" value="TraD_Ftype"/>
    <property type="match status" value="1"/>
</dbReference>
<evidence type="ECO:0000313" key="10">
    <source>
        <dbReference type="Proteomes" id="UP000278334"/>
    </source>
</evidence>
<proteinExistence type="predicted"/>
<dbReference type="KEGG" id="bthg:MS2017_1367"/>
<dbReference type="RefSeq" id="WP_122951720.1">
    <property type="nucleotide sequence ID" value="NZ_CP024634.1"/>
</dbReference>
<accession>A0A3G3IMN7</accession>
<dbReference type="PANTHER" id="PTHR37937:SF1">
    <property type="entry name" value="CONJUGATIVE TRANSFER: DNA TRANSPORT"/>
    <property type="match status" value="1"/>
</dbReference>
<protein>
    <recommendedName>
        <fullName evidence="8">Type IV secretion system coupling protein TraD DNA-binding domain-containing protein</fullName>
    </recommendedName>
</protein>
<feature type="transmembrane region" description="Helical" evidence="7">
    <location>
        <begin position="31"/>
        <end position="49"/>
    </location>
</feature>
<evidence type="ECO:0000256" key="3">
    <source>
        <dbReference type="ARBA" id="ARBA00022692"/>
    </source>
</evidence>
<evidence type="ECO:0000313" key="9">
    <source>
        <dbReference type="EMBL" id="AYQ57055.1"/>
    </source>
</evidence>
<comment type="subcellular location">
    <subcellularLocation>
        <location evidence="1">Cell membrane</location>
        <topology evidence="1">Multi-pass membrane protein</topology>
    </subcellularLocation>
</comment>
<organism evidence="9 10">
    <name type="scientific">Bathymodiolus thermophilus thioautotrophic gill symbiont</name>
    <dbReference type="NCBI Taxonomy" id="2360"/>
    <lineage>
        <taxon>Bacteria</taxon>
        <taxon>Pseudomonadati</taxon>
        <taxon>Pseudomonadota</taxon>
        <taxon>Gammaproteobacteria</taxon>
        <taxon>sulfur-oxidizing symbionts</taxon>
    </lineage>
</organism>
<evidence type="ECO:0000256" key="1">
    <source>
        <dbReference type="ARBA" id="ARBA00004651"/>
    </source>
</evidence>
<dbReference type="InterPro" id="IPR019476">
    <property type="entry name" value="T4SS_TraD_DNA-bd"/>
</dbReference>
<dbReference type="InterPro" id="IPR027417">
    <property type="entry name" value="P-loop_NTPase"/>
</dbReference>
<reference evidence="9 10" key="1">
    <citation type="submission" date="2017-11" db="EMBL/GenBank/DDBJ databases">
        <title>Genome sequence of the bacterial symbiont EPR9N from a vent mussel Bathymodiolus thermophilus.</title>
        <authorList>
            <person name="Won Y.-J."/>
        </authorList>
    </citation>
    <scope>NUCLEOTIDE SEQUENCE [LARGE SCALE GENOMIC DNA]</scope>
    <source>
        <strain evidence="9 10">EPR9N</strain>
    </source>
</reference>
<sequence length="671" mass="75959">MKKISNVKNWLRGGQIVDHNIRMLRQTAKRVSWATLIISTAYIVIYATINTTANDRKLAINYHYSSLMTYVGIEKGVNRILFNGRHITLKHPRVANSVIFISASKRINNVLLNSFFQSLLLNFFIYILISLYIRKQGKVHQADKFLRGGTLVKNEDFQNSLKRKQINVNLKLGEIPILKNTETIHFEISGATGTGKSQTLKHLIRDIKNRGDRAIIYSTSTEFISEFYDKSKDVILNPLDDRSPNWSIWNEVQEVYHYDDIAASIIPEVEAGANDPFWTDTARSLLSNSARKLQETGEYSTKILFDKLLSISLKEIAKIVKNTAAATIFADGIEKTALSVRSTLLSKLESFKFLTEDRGDFSIREWVKNEDNNGCVFINSIGDQHEVLKPLISCWVDIFASSILSLPEDRKRRVWLIIDELPSLHKLKSLEKILAESRKYGCCVVLSYQSYSKIQSIYGEKGAQTLSDSTASKIFFRSNDQKNAQHSSEQLGKEEVKVTNENLSMGAHIGRDSISISENEKLRELVLPTEILNLGDLHGFYRLPGNYPAVSFKQKFFKAKKIQANGFVASTKDNHIYMLESNVGINNSDGIESSANANPYFFNEATLGDVPDYVKMEIPFDNQHQQYSLNFNAHTPKTKVTSEGEDKIPANDDSKQDANMDFSKANMLRGV</sequence>
<dbReference type="EMBL" id="CP024634">
    <property type="protein sequence ID" value="AYQ57055.1"/>
    <property type="molecule type" value="Genomic_DNA"/>
</dbReference>
<dbReference type="PANTHER" id="PTHR37937">
    <property type="entry name" value="CONJUGATIVE TRANSFER: DNA TRANSPORT"/>
    <property type="match status" value="1"/>
</dbReference>
<evidence type="ECO:0000256" key="2">
    <source>
        <dbReference type="ARBA" id="ARBA00022475"/>
    </source>
</evidence>
<dbReference type="InterPro" id="IPR014128">
    <property type="entry name" value="T4SS_TraD"/>
</dbReference>
<keyword evidence="5 7" id="KW-0472">Membrane</keyword>
<dbReference type="Pfam" id="PF10412">
    <property type="entry name" value="TrwB_AAD_bind"/>
    <property type="match status" value="1"/>
</dbReference>